<evidence type="ECO:0000256" key="6">
    <source>
        <dbReference type="ARBA" id="ARBA00023136"/>
    </source>
</evidence>
<evidence type="ECO:0000256" key="3">
    <source>
        <dbReference type="ARBA" id="ARBA00022475"/>
    </source>
</evidence>
<protein>
    <submittedName>
        <fullName evidence="9">Carbohydrate ABC transporter permease</fullName>
    </submittedName>
</protein>
<evidence type="ECO:0000256" key="5">
    <source>
        <dbReference type="ARBA" id="ARBA00022989"/>
    </source>
</evidence>
<reference evidence="9" key="2">
    <citation type="submission" date="2021-04" db="EMBL/GenBank/DDBJ databases">
        <authorList>
            <person name="Gilroy R."/>
        </authorList>
    </citation>
    <scope>NUCLEOTIDE SEQUENCE</scope>
    <source>
        <strain evidence="9">USAMLcec3-2134</strain>
    </source>
</reference>
<feature type="domain" description="ABC transmembrane type-1" evidence="8">
    <location>
        <begin position="74"/>
        <end position="277"/>
    </location>
</feature>
<feature type="transmembrane region" description="Helical" evidence="7">
    <location>
        <begin position="183"/>
        <end position="205"/>
    </location>
</feature>
<dbReference type="InterPro" id="IPR000515">
    <property type="entry name" value="MetI-like"/>
</dbReference>
<dbReference type="PANTHER" id="PTHR43744:SF9">
    <property type="entry name" value="POLYGALACTURONAN_RHAMNOGALACTURONAN TRANSPORT SYSTEM PERMEASE PROTEIN YTCP"/>
    <property type="match status" value="1"/>
</dbReference>
<dbReference type="PANTHER" id="PTHR43744">
    <property type="entry name" value="ABC TRANSPORTER PERMEASE PROTEIN MG189-RELATED-RELATED"/>
    <property type="match status" value="1"/>
</dbReference>
<reference evidence="9" key="1">
    <citation type="journal article" date="2021" name="PeerJ">
        <title>Extensive microbial diversity within the chicken gut microbiome revealed by metagenomics and culture.</title>
        <authorList>
            <person name="Gilroy R."/>
            <person name="Ravi A."/>
            <person name="Getino M."/>
            <person name="Pursley I."/>
            <person name="Horton D.L."/>
            <person name="Alikhan N.F."/>
            <person name="Baker D."/>
            <person name="Gharbi K."/>
            <person name="Hall N."/>
            <person name="Watson M."/>
            <person name="Adriaenssens E.M."/>
            <person name="Foster-Nyarko E."/>
            <person name="Jarju S."/>
            <person name="Secka A."/>
            <person name="Antonio M."/>
            <person name="Oren A."/>
            <person name="Chaudhuri R.R."/>
            <person name="La Ragione R."/>
            <person name="Hildebrand F."/>
            <person name="Pallen M.J."/>
        </authorList>
    </citation>
    <scope>NUCLEOTIDE SEQUENCE</scope>
    <source>
        <strain evidence="9">USAMLcec3-2134</strain>
    </source>
</reference>
<dbReference type="Proteomes" id="UP000886883">
    <property type="component" value="Unassembled WGS sequence"/>
</dbReference>
<dbReference type="CDD" id="cd06261">
    <property type="entry name" value="TM_PBP2"/>
    <property type="match status" value="1"/>
</dbReference>
<dbReference type="GO" id="GO:0005886">
    <property type="term" value="C:plasma membrane"/>
    <property type="evidence" value="ECO:0007669"/>
    <property type="project" value="UniProtKB-SubCell"/>
</dbReference>
<dbReference type="PROSITE" id="PS50928">
    <property type="entry name" value="ABC_TM1"/>
    <property type="match status" value="1"/>
</dbReference>
<keyword evidence="5 7" id="KW-1133">Transmembrane helix</keyword>
<evidence type="ECO:0000256" key="1">
    <source>
        <dbReference type="ARBA" id="ARBA00004651"/>
    </source>
</evidence>
<gene>
    <name evidence="9" type="ORF">H9763_08325</name>
</gene>
<evidence type="ECO:0000313" key="9">
    <source>
        <dbReference type="EMBL" id="HJB91457.1"/>
    </source>
</evidence>
<evidence type="ECO:0000256" key="7">
    <source>
        <dbReference type="SAM" id="Phobius"/>
    </source>
</evidence>
<dbReference type="Gene3D" id="1.10.3720.10">
    <property type="entry name" value="MetI-like"/>
    <property type="match status" value="1"/>
</dbReference>
<feature type="transmembrane region" description="Helical" evidence="7">
    <location>
        <begin position="12"/>
        <end position="39"/>
    </location>
</feature>
<dbReference type="InterPro" id="IPR035906">
    <property type="entry name" value="MetI-like_sf"/>
</dbReference>
<organism evidence="9 10">
    <name type="scientific">Candidatus Eisenbergiella merdigallinarum</name>
    <dbReference type="NCBI Taxonomy" id="2838552"/>
    <lineage>
        <taxon>Bacteria</taxon>
        <taxon>Bacillati</taxon>
        <taxon>Bacillota</taxon>
        <taxon>Clostridia</taxon>
        <taxon>Lachnospirales</taxon>
        <taxon>Lachnospiraceae</taxon>
        <taxon>Eisenbergiella</taxon>
    </lineage>
</organism>
<evidence type="ECO:0000256" key="2">
    <source>
        <dbReference type="ARBA" id="ARBA00022448"/>
    </source>
</evidence>
<feature type="transmembrane region" description="Helical" evidence="7">
    <location>
        <begin position="141"/>
        <end position="162"/>
    </location>
</feature>
<feature type="transmembrane region" description="Helical" evidence="7">
    <location>
        <begin position="109"/>
        <end position="129"/>
    </location>
</feature>
<feature type="transmembrane region" description="Helical" evidence="7">
    <location>
        <begin position="74"/>
        <end position="97"/>
    </location>
</feature>
<evidence type="ECO:0000256" key="4">
    <source>
        <dbReference type="ARBA" id="ARBA00022692"/>
    </source>
</evidence>
<name>A0A9D2MRC1_9FIRM</name>
<proteinExistence type="predicted"/>
<comment type="subcellular location">
    <subcellularLocation>
        <location evidence="1">Cell membrane</location>
        <topology evidence="1">Multi-pass membrane protein</topology>
    </subcellularLocation>
</comment>
<sequence length="292" mass="32486">MRLSRKFTAGKAMIYLIVTLVALICLLPLVLVVIVSFTAEAEILRSGYSFFPKELSLEAYRTLFKNGGEVARCYINSVGITVTGTVLATCITAMASYSLANTSVYYRNGIAMFFFVTMVFNGGMVPWYIMCQNLGLTENYLALLIPNLIFSPFNLFLVRNYMRELPASLMESAKLDGANDGVIAFRIYFPLCKPILATVALFYGIAYWNDWWNAIMLVTDVDMYPIQYYLMKLRSDQNFMKQLSGVAGGSAFAPTESLQMATAAITIGPIVLLYPFLQKYIVKGLVIGSVKG</sequence>
<dbReference type="SUPFAM" id="SSF161098">
    <property type="entry name" value="MetI-like"/>
    <property type="match status" value="1"/>
</dbReference>
<evidence type="ECO:0000259" key="8">
    <source>
        <dbReference type="PROSITE" id="PS50928"/>
    </source>
</evidence>
<accession>A0A9D2MRC1</accession>
<keyword evidence="6 7" id="KW-0472">Membrane</keyword>
<dbReference type="GO" id="GO:0055085">
    <property type="term" value="P:transmembrane transport"/>
    <property type="evidence" value="ECO:0007669"/>
    <property type="project" value="InterPro"/>
</dbReference>
<dbReference type="EMBL" id="DWXE01000028">
    <property type="protein sequence ID" value="HJB91457.1"/>
    <property type="molecule type" value="Genomic_DNA"/>
</dbReference>
<keyword evidence="3" id="KW-1003">Cell membrane</keyword>
<dbReference type="AlphaFoldDB" id="A0A9D2MRC1"/>
<evidence type="ECO:0000313" key="10">
    <source>
        <dbReference type="Proteomes" id="UP000886883"/>
    </source>
</evidence>
<comment type="caution">
    <text evidence="9">The sequence shown here is derived from an EMBL/GenBank/DDBJ whole genome shotgun (WGS) entry which is preliminary data.</text>
</comment>
<keyword evidence="2" id="KW-0813">Transport</keyword>
<keyword evidence="4 7" id="KW-0812">Transmembrane</keyword>